<dbReference type="EMBL" id="PDKW01000036">
    <property type="protein sequence ID" value="PGH59255.1"/>
    <property type="molecule type" value="Genomic_DNA"/>
</dbReference>
<evidence type="ECO:0000313" key="2">
    <source>
        <dbReference type="EMBL" id="PGH59255.1"/>
    </source>
</evidence>
<dbReference type="AlphaFoldDB" id="A0A2B8BN24"/>
<name>A0A2B8BN24_9PROT</name>
<protein>
    <submittedName>
        <fullName evidence="2">Uncharacterized protein</fullName>
    </submittedName>
</protein>
<proteinExistence type="predicted"/>
<gene>
    <name evidence="2" type="ORF">CRT60_01080</name>
</gene>
<dbReference type="Proteomes" id="UP000225379">
    <property type="component" value="Unassembled WGS sequence"/>
</dbReference>
<organism evidence="2 3">
    <name type="scientific">Azospirillum palustre</name>
    <dbReference type="NCBI Taxonomy" id="2044885"/>
    <lineage>
        <taxon>Bacteria</taxon>
        <taxon>Pseudomonadati</taxon>
        <taxon>Pseudomonadota</taxon>
        <taxon>Alphaproteobacteria</taxon>
        <taxon>Rhodospirillales</taxon>
        <taxon>Azospirillaceae</taxon>
        <taxon>Azospirillum</taxon>
    </lineage>
</organism>
<evidence type="ECO:0000256" key="1">
    <source>
        <dbReference type="SAM" id="MobiDB-lite"/>
    </source>
</evidence>
<accession>A0A2B8BN24</accession>
<sequence length="85" mass="9142">MAIAGARFQEEDVDREDHHMAEEPIIEVAAGAHPPGVEDLVEQYEAGVRALAAGLDVAGVPLETEEQIQQAAVALVRRARTSRRG</sequence>
<reference evidence="3" key="1">
    <citation type="submission" date="2017-10" db="EMBL/GenBank/DDBJ databases">
        <authorList>
            <person name="Kravchenko I.K."/>
            <person name="Grouzdev D.S."/>
        </authorList>
    </citation>
    <scope>NUCLEOTIDE SEQUENCE [LARGE SCALE GENOMIC DNA]</scope>
    <source>
        <strain evidence="3">B2</strain>
    </source>
</reference>
<evidence type="ECO:0000313" key="3">
    <source>
        <dbReference type="Proteomes" id="UP000225379"/>
    </source>
</evidence>
<dbReference type="RefSeq" id="WP_098734607.1">
    <property type="nucleotide sequence ID" value="NZ_PDKW01000036.1"/>
</dbReference>
<keyword evidence="3" id="KW-1185">Reference proteome</keyword>
<feature type="region of interest" description="Disordered" evidence="1">
    <location>
        <begin position="1"/>
        <end position="20"/>
    </location>
</feature>
<comment type="caution">
    <text evidence="2">The sequence shown here is derived from an EMBL/GenBank/DDBJ whole genome shotgun (WGS) entry which is preliminary data.</text>
</comment>